<name>A0A261F2L0_9BIFI</name>
<organism evidence="3 4">
    <name type="scientific">Pseudoscardovia radai</name>
    <dbReference type="NCBI Taxonomy" id="987066"/>
    <lineage>
        <taxon>Bacteria</taxon>
        <taxon>Bacillati</taxon>
        <taxon>Actinomycetota</taxon>
        <taxon>Actinomycetes</taxon>
        <taxon>Bifidobacteriales</taxon>
        <taxon>Bifidobacteriaceae</taxon>
        <taxon>Pseudoscardovia</taxon>
    </lineage>
</organism>
<feature type="region of interest" description="Disordered" evidence="1">
    <location>
        <begin position="243"/>
        <end position="269"/>
    </location>
</feature>
<accession>A0A261F2L0</accession>
<evidence type="ECO:0000313" key="3">
    <source>
        <dbReference type="EMBL" id="OZG53303.1"/>
    </source>
</evidence>
<keyword evidence="4" id="KW-1185">Reference proteome</keyword>
<protein>
    <recommendedName>
        <fullName evidence="5">DUF4230 domain-containing protein</fullName>
    </recommendedName>
</protein>
<keyword evidence="2" id="KW-0812">Transmembrane</keyword>
<keyword evidence="2" id="KW-0472">Membrane</keyword>
<dbReference type="RefSeq" id="WP_158216271.1">
    <property type="nucleotide sequence ID" value="NZ_MWWR01000002.1"/>
</dbReference>
<evidence type="ECO:0000313" key="4">
    <source>
        <dbReference type="Proteomes" id="UP000216725"/>
    </source>
</evidence>
<evidence type="ECO:0000256" key="2">
    <source>
        <dbReference type="SAM" id="Phobius"/>
    </source>
</evidence>
<reference evidence="3 4" key="1">
    <citation type="journal article" date="2017" name="BMC Genomics">
        <title>Comparative genomic and phylogenomic analyses of the Bifidobacteriaceae family.</title>
        <authorList>
            <person name="Lugli G.A."/>
            <person name="Milani C."/>
            <person name="Turroni F."/>
            <person name="Duranti S."/>
            <person name="Mancabelli L."/>
            <person name="Mangifesta M."/>
            <person name="Ferrario C."/>
            <person name="Modesto M."/>
            <person name="Mattarelli P."/>
            <person name="Jiri K."/>
            <person name="van Sinderen D."/>
            <person name="Ventura M."/>
        </authorList>
    </citation>
    <scope>NUCLEOTIDE SEQUENCE [LARGE SCALE GENOMIC DNA]</scope>
    <source>
        <strain evidence="3 4">DSM 24742</strain>
    </source>
</reference>
<feature type="compositionally biased region" description="Low complexity" evidence="1">
    <location>
        <begin position="254"/>
        <end position="269"/>
    </location>
</feature>
<dbReference type="InterPro" id="IPR025324">
    <property type="entry name" value="DUF4230"/>
</dbReference>
<sequence length="269" mass="30488">MSDYDDDYYDDRYECGRWVGKRPNWFTKKWKRLPLKGKLIVFLVVIVIAFLAGRALYVRLKMHADQTQQVQEPESKSQSVSLGLKNIGEFATESAYMTVVNQTDDSKHLFSWGLPFTESKYLYSYNVVIKFGYDFTKATEDVDQESKVISVHLPETEVLSDEVDYDSLTVYEENESPLNNISLQENNDAVKQLKETAERDATNNGAMDAAQQNAVTFIRSFAKQGWPDYKVIVYDSNNQEILLPGEESQLPDGSSQSSLSSSASSSSKD</sequence>
<keyword evidence="2" id="KW-1133">Transmembrane helix</keyword>
<feature type="transmembrane region" description="Helical" evidence="2">
    <location>
        <begin position="39"/>
        <end position="57"/>
    </location>
</feature>
<dbReference type="EMBL" id="MWWR01000002">
    <property type="protein sequence ID" value="OZG53303.1"/>
    <property type="molecule type" value="Genomic_DNA"/>
</dbReference>
<dbReference type="OrthoDB" id="2002825at2"/>
<dbReference type="AlphaFoldDB" id="A0A261F2L0"/>
<evidence type="ECO:0008006" key="5">
    <source>
        <dbReference type="Google" id="ProtNLM"/>
    </source>
</evidence>
<comment type="caution">
    <text evidence="3">The sequence shown here is derived from an EMBL/GenBank/DDBJ whole genome shotgun (WGS) entry which is preliminary data.</text>
</comment>
<gene>
    <name evidence="3" type="ORF">PSRA_0110</name>
</gene>
<dbReference type="Proteomes" id="UP000216725">
    <property type="component" value="Unassembled WGS sequence"/>
</dbReference>
<evidence type="ECO:0000256" key="1">
    <source>
        <dbReference type="SAM" id="MobiDB-lite"/>
    </source>
</evidence>
<proteinExistence type="predicted"/>
<dbReference type="Pfam" id="PF14014">
    <property type="entry name" value="DUF4230"/>
    <property type="match status" value="1"/>
</dbReference>